<dbReference type="PANTHER" id="PTHR30269">
    <property type="entry name" value="TRANSMEMBRANE PROTEIN YFCA"/>
    <property type="match status" value="1"/>
</dbReference>
<dbReference type="InterPro" id="IPR052017">
    <property type="entry name" value="TSUP"/>
</dbReference>
<organism evidence="1 2">
    <name type="scientific">Tetradesmus obliquus</name>
    <name type="common">Green alga</name>
    <name type="synonym">Acutodesmus obliquus</name>
    <dbReference type="NCBI Taxonomy" id="3088"/>
    <lineage>
        <taxon>Eukaryota</taxon>
        <taxon>Viridiplantae</taxon>
        <taxon>Chlorophyta</taxon>
        <taxon>core chlorophytes</taxon>
        <taxon>Chlorophyceae</taxon>
        <taxon>CS clade</taxon>
        <taxon>Sphaeropleales</taxon>
        <taxon>Scenedesmaceae</taxon>
        <taxon>Tetradesmus</taxon>
    </lineage>
</organism>
<reference evidence="1 2" key="1">
    <citation type="submission" date="2023-05" db="EMBL/GenBank/DDBJ databases">
        <title>A 100% complete, gapless, phased diploid assembly of the Scenedesmus obliquus UTEX 3031 genome.</title>
        <authorList>
            <person name="Biondi T.C."/>
            <person name="Hanschen E.R."/>
            <person name="Kwon T."/>
            <person name="Eng W."/>
            <person name="Kruse C.P.S."/>
            <person name="Koehler S.I."/>
            <person name="Kunde Y."/>
            <person name="Gleasner C.D."/>
            <person name="You Mak K.T."/>
            <person name="Polle J."/>
            <person name="Hovde B.T."/>
            <person name="Starkenburg S.R."/>
        </authorList>
    </citation>
    <scope>NUCLEOTIDE SEQUENCE [LARGE SCALE GENOMIC DNA]</scope>
    <source>
        <strain evidence="1 2">DOE0152z</strain>
    </source>
</reference>
<evidence type="ECO:0008006" key="3">
    <source>
        <dbReference type="Google" id="ProtNLM"/>
    </source>
</evidence>
<evidence type="ECO:0000313" key="2">
    <source>
        <dbReference type="Proteomes" id="UP001244341"/>
    </source>
</evidence>
<dbReference type="PANTHER" id="PTHR30269:SF38">
    <property type="entry name" value="SULFITE EXPORTER TAUE_SAFE"/>
    <property type="match status" value="1"/>
</dbReference>
<dbReference type="Proteomes" id="UP001244341">
    <property type="component" value="Chromosome 3b"/>
</dbReference>
<proteinExistence type="predicted"/>
<dbReference type="EMBL" id="CP126210">
    <property type="protein sequence ID" value="WIA11941.1"/>
    <property type="molecule type" value="Genomic_DNA"/>
</dbReference>
<sequence length="120" mass="12418">MATISCIAVLVLGNLLGAIVRGITGFGSAIINLCVWVVFTCLGFDAGTLQQAVVAECVCSEICALPLLRLTKAASTCDWRLTSSLFIFASLGAPVGAALLTTLPVRGVEFVMACVLVLVL</sequence>
<protein>
    <recommendedName>
        <fullName evidence="3">Major facilitator superfamily (MFS) profile domain-containing protein</fullName>
    </recommendedName>
</protein>
<evidence type="ECO:0000313" key="1">
    <source>
        <dbReference type="EMBL" id="WIA11941.1"/>
    </source>
</evidence>
<keyword evidence="2" id="KW-1185">Reference proteome</keyword>
<gene>
    <name evidence="1" type="ORF">OEZ85_012023</name>
</gene>
<accession>A0ABY8TW30</accession>
<name>A0ABY8TW30_TETOB</name>